<evidence type="ECO:0000256" key="1">
    <source>
        <dbReference type="SAM" id="MobiDB-lite"/>
    </source>
</evidence>
<dbReference type="EMBL" id="KZ678395">
    <property type="protein sequence ID" value="PSR97049.1"/>
    <property type="molecule type" value="Genomic_DNA"/>
</dbReference>
<gene>
    <name evidence="2" type="ORF">BD289DRAFT_125822</name>
</gene>
<protein>
    <submittedName>
        <fullName evidence="2">Uncharacterized protein</fullName>
    </submittedName>
</protein>
<organism evidence="2 3">
    <name type="scientific">Coniella lustricola</name>
    <dbReference type="NCBI Taxonomy" id="2025994"/>
    <lineage>
        <taxon>Eukaryota</taxon>
        <taxon>Fungi</taxon>
        <taxon>Dikarya</taxon>
        <taxon>Ascomycota</taxon>
        <taxon>Pezizomycotina</taxon>
        <taxon>Sordariomycetes</taxon>
        <taxon>Sordariomycetidae</taxon>
        <taxon>Diaporthales</taxon>
        <taxon>Schizoparmaceae</taxon>
        <taxon>Coniella</taxon>
    </lineage>
</organism>
<dbReference type="AlphaFoldDB" id="A0A2T3AFW9"/>
<feature type="region of interest" description="Disordered" evidence="1">
    <location>
        <begin position="32"/>
        <end position="61"/>
    </location>
</feature>
<evidence type="ECO:0000313" key="3">
    <source>
        <dbReference type="Proteomes" id="UP000241462"/>
    </source>
</evidence>
<accession>A0A2T3AFW9</accession>
<evidence type="ECO:0000313" key="2">
    <source>
        <dbReference type="EMBL" id="PSR97049.1"/>
    </source>
</evidence>
<keyword evidence="3" id="KW-1185">Reference proteome</keyword>
<proteinExistence type="predicted"/>
<sequence>MKNHICTSQQFVSQESRTSKVMSGIGVGVPHTIANTSTENSLRPAAGETSTRESTKPQPNAAIVTSRGARLRPVVVGFLFERTRTARSGEALRSLGHKERTVYSILPYTRNSTLVSLTCFTSRLLPPMSRFAVVPTRLGPFGPATRTGLLLLKYYFFTQVLLFISRLAFQRSV</sequence>
<reference evidence="2 3" key="1">
    <citation type="journal article" date="2018" name="Mycol. Prog.">
        <title>Coniella lustricola, a new species from submerged detritus.</title>
        <authorList>
            <person name="Raudabaugh D.B."/>
            <person name="Iturriaga T."/>
            <person name="Carver A."/>
            <person name="Mondo S."/>
            <person name="Pangilinan J."/>
            <person name="Lipzen A."/>
            <person name="He G."/>
            <person name="Amirebrahimi M."/>
            <person name="Grigoriev I.V."/>
            <person name="Miller A.N."/>
        </authorList>
    </citation>
    <scope>NUCLEOTIDE SEQUENCE [LARGE SCALE GENOMIC DNA]</scope>
    <source>
        <strain evidence="2 3">B22-T-1</strain>
    </source>
</reference>
<dbReference type="Proteomes" id="UP000241462">
    <property type="component" value="Unassembled WGS sequence"/>
</dbReference>
<name>A0A2T3AFW9_9PEZI</name>
<dbReference type="InParanoid" id="A0A2T3AFW9"/>